<keyword evidence="12" id="KW-1185">Reference proteome</keyword>
<dbReference type="EMBL" id="CP003364">
    <property type="protein sequence ID" value="AGA25483.1"/>
    <property type="molecule type" value="Genomic_DNA"/>
</dbReference>
<dbReference type="GO" id="GO:0003677">
    <property type="term" value="F:DNA binding"/>
    <property type="evidence" value="ECO:0007669"/>
    <property type="project" value="InterPro"/>
</dbReference>
<evidence type="ECO:0000313" key="9">
    <source>
        <dbReference type="EMBL" id="AGA29142.1"/>
    </source>
</evidence>
<evidence type="ECO:0000259" key="2">
    <source>
        <dbReference type="Pfam" id="PF13808"/>
    </source>
</evidence>
<dbReference type="GO" id="GO:0006313">
    <property type="term" value="P:DNA transposition"/>
    <property type="evidence" value="ECO:0007669"/>
    <property type="project" value="InterPro"/>
</dbReference>
<dbReference type="KEGG" id="saci:Sinac_0718"/>
<dbReference type="InterPro" id="IPR002559">
    <property type="entry name" value="Transposase_11"/>
</dbReference>
<dbReference type="KEGG" id="saci:Sinac_6329"/>
<dbReference type="EMBL" id="CP003364">
    <property type="protein sequence ID" value="AGA27879.1"/>
    <property type="molecule type" value="Genomic_DNA"/>
</dbReference>
<dbReference type="RefSeq" id="WP_015243931.1">
    <property type="nucleotide sequence ID" value="NC_019892.1"/>
</dbReference>
<evidence type="ECO:0000313" key="7">
    <source>
        <dbReference type="EMBL" id="AGA27879.1"/>
    </source>
</evidence>
<proteinExistence type="predicted"/>
<dbReference type="EMBL" id="CP003364">
    <property type="protein sequence ID" value="AGA25128.1"/>
    <property type="molecule type" value="Genomic_DNA"/>
</dbReference>
<dbReference type="EMBL" id="CP003364">
    <property type="protein sequence ID" value="AGA28973.1"/>
    <property type="molecule type" value="Genomic_DNA"/>
</dbReference>
<dbReference type="KEGG" id="saci:Sinac_0864"/>
<feature type="domain" description="Transposase IS4-like" evidence="1">
    <location>
        <begin position="109"/>
        <end position="333"/>
    </location>
</feature>
<dbReference type="GO" id="GO:0004803">
    <property type="term" value="F:transposase activity"/>
    <property type="evidence" value="ECO:0007669"/>
    <property type="project" value="InterPro"/>
</dbReference>
<feature type="domain" description="H repeat-associated protein N-terminal" evidence="2">
    <location>
        <begin position="13"/>
        <end position="98"/>
    </location>
</feature>
<dbReference type="KEGG" id="saci:Sinac_3631"/>
<dbReference type="PANTHER" id="PTHR30298">
    <property type="entry name" value="H REPEAT-ASSOCIATED PREDICTED TRANSPOSASE"/>
    <property type="match status" value="1"/>
</dbReference>
<dbReference type="Pfam" id="PF13808">
    <property type="entry name" value="DDE_Tnp_1_assoc"/>
    <property type="match status" value="1"/>
</dbReference>
<dbReference type="InterPro" id="IPR032806">
    <property type="entry name" value="YbfD_N"/>
</dbReference>
<evidence type="ECO:0000313" key="8">
    <source>
        <dbReference type="EMBL" id="AGA28973.1"/>
    </source>
</evidence>
<dbReference type="STRING" id="886293.Sinac_0300"/>
<protein>
    <submittedName>
        <fullName evidence="6">Transposase</fullName>
    </submittedName>
</protein>
<dbReference type="InterPro" id="IPR047647">
    <property type="entry name" value="ISAs1_transpos"/>
</dbReference>
<evidence type="ECO:0000313" key="3">
    <source>
        <dbReference type="EMBL" id="AGA24746.1"/>
    </source>
</evidence>
<dbReference type="PANTHER" id="PTHR30298:SF0">
    <property type="entry name" value="PROTEIN YBFL-RELATED"/>
    <property type="match status" value="1"/>
</dbReference>
<dbReference type="EMBL" id="CP003364">
    <property type="protein sequence ID" value="AGA29142.1"/>
    <property type="molecule type" value="Genomic_DNA"/>
</dbReference>
<dbReference type="KEGG" id="saci:Sinac_1085"/>
<evidence type="ECO:0000313" key="11">
    <source>
        <dbReference type="EMBL" id="AGA30411.1"/>
    </source>
</evidence>
<dbReference type="KEGG" id="saci:Sinac_0300"/>
<dbReference type="AlphaFoldDB" id="H1MQF8"/>
<dbReference type="KEGG" id="saci:Sinac_4987"/>
<evidence type="ECO:0000313" key="10">
    <source>
        <dbReference type="EMBL" id="AGA29150.1"/>
    </source>
</evidence>
<dbReference type="InterPro" id="IPR051698">
    <property type="entry name" value="Transposase_11-like"/>
</dbReference>
<evidence type="ECO:0000313" key="5">
    <source>
        <dbReference type="EMBL" id="AGA25271.1"/>
    </source>
</evidence>
<evidence type="ECO:0000313" key="12">
    <source>
        <dbReference type="Proteomes" id="UP000010798"/>
    </source>
</evidence>
<dbReference type="EMBL" id="CP003364">
    <property type="protein sequence ID" value="AGA24746.1"/>
    <property type="molecule type" value="Genomic_DNA"/>
</dbReference>
<dbReference type="eggNOG" id="COG5433">
    <property type="taxonomic scope" value="Bacteria"/>
</dbReference>
<dbReference type="NCBIfam" id="NF033564">
    <property type="entry name" value="transpos_ISAs1"/>
    <property type="match status" value="1"/>
</dbReference>
<accession>H1MQF8</accession>
<dbReference type="KEGG" id="saci:Sinac_4995"/>
<dbReference type="EMBL" id="CP003364">
    <property type="protein sequence ID" value="AGA30411.1"/>
    <property type="molecule type" value="Genomic_DNA"/>
</dbReference>
<dbReference type="Proteomes" id="UP000010798">
    <property type="component" value="Chromosome"/>
</dbReference>
<dbReference type="Pfam" id="PF01609">
    <property type="entry name" value="DDE_Tnp_1"/>
    <property type="match status" value="1"/>
</dbReference>
<name>H1MQF8_SINAD</name>
<dbReference type="KEGG" id="saci:Sinac_4811"/>
<reference evidence="6 12" key="1">
    <citation type="submission" date="2012-02" db="EMBL/GenBank/DDBJ databases">
        <title>Complete sequence of chromosome of Singulisphaera acidiphila DSM 18658.</title>
        <authorList>
            <consortium name="US DOE Joint Genome Institute (JGI-PGF)"/>
            <person name="Lucas S."/>
            <person name="Copeland A."/>
            <person name="Lapidus A."/>
            <person name="Glavina del Rio T."/>
            <person name="Dalin E."/>
            <person name="Tice H."/>
            <person name="Bruce D."/>
            <person name="Goodwin L."/>
            <person name="Pitluck S."/>
            <person name="Peters L."/>
            <person name="Ovchinnikova G."/>
            <person name="Chertkov O."/>
            <person name="Kyrpides N."/>
            <person name="Mavromatis K."/>
            <person name="Ivanova N."/>
            <person name="Brettin T."/>
            <person name="Detter J.C."/>
            <person name="Han C."/>
            <person name="Larimer F."/>
            <person name="Land M."/>
            <person name="Hauser L."/>
            <person name="Markowitz V."/>
            <person name="Cheng J.-F."/>
            <person name="Hugenholtz P."/>
            <person name="Woyke T."/>
            <person name="Wu D."/>
            <person name="Tindall B."/>
            <person name="Pomrenke H."/>
            <person name="Brambilla E."/>
            <person name="Klenk H.-P."/>
            <person name="Eisen J.A."/>
        </authorList>
    </citation>
    <scope>NUCLEOTIDE SEQUENCE [LARGE SCALE GENOMIC DNA]</scope>
    <source>
        <strain evidence="12">ATCC BAA-1392 / DSM 18658 / VKM B-2454 / MOB10</strain>
        <strain evidence="6">DSM 18658</strain>
    </source>
</reference>
<evidence type="ECO:0000313" key="4">
    <source>
        <dbReference type="EMBL" id="AGA25128.1"/>
    </source>
</evidence>
<dbReference type="HOGENOM" id="CLU_046404_0_1_0"/>
<evidence type="ECO:0000313" key="6">
    <source>
        <dbReference type="EMBL" id="AGA25483.1"/>
    </source>
</evidence>
<gene>
    <name evidence="3" type="ordered locus">Sinac_0300</name>
    <name evidence="4" type="ordered locus">Sinac_0718</name>
    <name evidence="5" type="ordered locus">Sinac_0864</name>
    <name evidence="6" type="ordered locus">Sinac_1085</name>
    <name evidence="7" type="ordered locus">Sinac_3631</name>
    <name evidence="8" type="ordered locus">Sinac_4811</name>
    <name evidence="9" type="ordered locus">Sinac_4987</name>
    <name evidence="10" type="ordered locus">Sinac_4995</name>
    <name evidence="11" type="ordered locus">Sinac_6329</name>
</gene>
<organism evidence="6 12">
    <name type="scientific">Singulisphaera acidiphila (strain ATCC BAA-1392 / DSM 18658 / VKM B-2454 / MOB10)</name>
    <dbReference type="NCBI Taxonomy" id="886293"/>
    <lineage>
        <taxon>Bacteria</taxon>
        <taxon>Pseudomonadati</taxon>
        <taxon>Planctomycetota</taxon>
        <taxon>Planctomycetia</taxon>
        <taxon>Isosphaerales</taxon>
        <taxon>Isosphaeraceae</taxon>
        <taxon>Singulisphaera</taxon>
    </lineage>
</organism>
<dbReference type="EMBL" id="CP003364">
    <property type="protein sequence ID" value="AGA29150.1"/>
    <property type="molecule type" value="Genomic_DNA"/>
</dbReference>
<evidence type="ECO:0000259" key="1">
    <source>
        <dbReference type="Pfam" id="PF01609"/>
    </source>
</evidence>
<dbReference type="EMBL" id="CP003364">
    <property type="protein sequence ID" value="AGA25271.1"/>
    <property type="molecule type" value="Genomic_DNA"/>
</dbReference>
<sequence length="381" mass="42996">MAKPVDVGSIGSYFESLSDPRHARNRRHLMVDIAVIAVCAVICGCDGPTAIHRWAKNRESWLALHLALPNGIPSRDCIRRLLMALKPEAFQRCFQDWICDAIPADTENSRRHVAIDGKACRGSHDAAKGLGNLHIVSAWASEQGIALGQVATDAKSNEITAIPKLLEQIDLTDTLITIDAMGCQKAIVEQIVDGGGDCVIAVKDNQPKLATAIQAFFLDHLERDLEDLHYRYDETRDAGHGRIDERSYYLVKVPTDFAPLKDWPWIKAIGYAVRITQHADGTESDEVRYYLSSHYLSGKRFGEAVRGHWSIESMHWVLDVNFREDEHRTRERTLGNNLSWLRRFAVTLLKRHPDKDSLRGKMMSCMINTDYLTQVLSLQRV</sequence>